<feature type="non-terminal residue" evidence="1">
    <location>
        <position position="1"/>
    </location>
</feature>
<organism evidence="1 2">
    <name type="scientific">Rotaria sordida</name>
    <dbReference type="NCBI Taxonomy" id="392033"/>
    <lineage>
        <taxon>Eukaryota</taxon>
        <taxon>Metazoa</taxon>
        <taxon>Spiralia</taxon>
        <taxon>Gnathifera</taxon>
        <taxon>Rotifera</taxon>
        <taxon>Eurotatoria</taxon>
        <taxon>Bdelloidea</taxon>
        <taxon>Philodinida</taxon>
        <taxon>Philodinidae</taxon>
        <taxon>Rotaria</taxon>
    </lineage>
</organism>
<comment type="caution">
    <text evidence="1">The sequence shown here is derived from an EMBL/GenBank/DDBJ whole genome shotgun (WGS) entry which is preliminary data.</text>
</comment>
<dbReference type="AlphaFoldDB" id="A0A815S4B0"/>
<reference evidence="1" key="1">
    <citation type="submission" date="2021-02" db="EMBL/GenBank/DDBJ databases">
        <authorList>
            <person name="Nowell W R."/>
        </authorList>
    </citation>
    <scope>NUCLEOTIDE SEQUENCE</scope>
</reference>
<evidence type="ECO:0000313" key="1">
    <source>
        <dbReference type="EMBL" id="CAF1484107.1"/>
    </source>
</evidence>
<evidence type="ECO:0000313" key="2">
    <source>
        <dbReference type="Proteomes" id="UP000663882"/>
    </source>
</evidence>
<dbReference type="OrthoDB" id="9978198at2759"/>
<name>A0A815S4B0_9BILA</name>
<dbReference type="EMBL" id="CAJNOO010008631">
    <property type="protein sequence ID" value="CAF1484107.1"/>
    <property type="molecule type" value="Genomic_DNA"/>
</dbReference>
<dbReference type="Proteomes" id="UP000663882">
    <property type="component" value="Unassembled WGS sequence"/>
</dbReference>
<protein>
    <submittedName>
        <fullName evidence="1">Uncharacterized protein</fullName>
    </submittedName>
</protein>
<proteinExistence type="predicted"/>
<sequence>MKDYTKRVYAHILTYLENLDHLNVVGTSNIAYPYLSFRYLPSNTFSSLTLTYLCISVKTFNDCLCLLDGRLKQLTTFIVEFYYIDRNSSMVHNSNDLPNLKCFSLICYGLIKEYDNKIGSLLRRMLYLEKLTLYLRIANQGIFIDPIHLINEFSKCMSRLHSFKFYLNTENNRNDFVRYMCNKDIKQNYVNIGYQEVSDIISALDPTTYHIFTLPFEFIKFSFIGNIFPNILF</sequence>
<accession>A0A815S4B0</accession>
<gene>
    <name evidence="1" type="ORF">RFH988_LOCUS38125</name>
</gene>